<dbReference type="InterPro" id="IPR001867">
    <property type="entry name" value="OmpR/PhoB-type_DNA-bd"/>
</dbReference>
<dbReference type="GO" id="GO:0000156">
    <property type="term" value="F:phosphorelay response regulator activity"/>
    <property type="evidence" value="ECO:0007669"/>
    <property type="project" value="TreeGrafter"/>
</dbReference>
<dbReference type="SMART" id="SM00448">
    <property type="entry name" value="REC"/>
    <property type="match status" value="1"/>
</dbReference>
<keyword evidence="1 7" id="KW-0597">Phosphoprotein</keyword>
<feature type="DNA-binding region" description="OmpR/PhoB-type" evidence="8">
    <location>
        <begin position="127"/>
        <end position="224"/>
    </location>
</feature>
<dbReference type="KEGG" id="lhi:JP39_03795"/>
<keyword evidence="5" id="KW-0010">Activator</keyword>
<dbReference type="EMBL" id="CP012559">
    <property type="protein sequence ID" value="ALB28552.1"/>
    <property type="molecule type" value="Genomic_DNA"/>
</dbReference>
<dbReference type="SUPFAM" id="SSF52172">
    <property type="entry name" value="CheY-like"/>
    <property type="match status" value="1"/>
</dbReference>
<feature type="domain" description="OmpR/PhoB-type" evidence="10">
    <location>
        <begin position="127"/>
        <end position="224"/>
    </location>
</feature>
<evidence type="ECO:0000259" key="10">
    <source>
        <dbReference type="PROSITE" id="PS51755"/>
    </source>
</evidence>
<keyword evidence="6" id="KW-0804">Transcription</keyword>
<evidence type="ECO:0000256" key="6">
    <source>
        <dbReference type="ARBA" id="ARBA00023163"/>
    </source>
</evidence>
<gene>
    <name evidence="11" type="ORF">JP39_03795</name>
</gene>
<name>A0A0K2LB72_9LACO</name>
<dbReference type="Gene3D" id="3.40.50.2300">
    <property type="match status" value="1"/>
</dbReference>
<dbReference type="Pfam" id="PF00072">
    <property type="entry name" value="Response_reg"/>
    <property type="match status" value="1"/>
</dbReference>
<evidence type="ECO:0000313" key="11">
    <source>
        <dbReference type="EMBL" id="ALB28552.1"/>
    </source>
</evidence>
<dbReference type="AlphaFoldDB" id="A0A0K2LB72"/>
<dbReference type="CDD" id="cd00383">
    <property type="entry name" value="trans_reg_C"/>
    <property type="match status" value="1"/>
</dbReference>
<dbReference type="GO" id="GO:0000976">
    <property type="term" value="F:transcription cis-regulatory region binding"/>
    <property type="evidence" value="ECO:0007669"/>
    <property type="project" value="TreeGrafter"/>
</dbReference>
<dbReference type="GO" id="GO:0006355">
    <property type="term" value="P:regulation of DNA-templated transcription"/>
    <property type="evidence" value="ECO:0007669"/>
    <property type="project" value="InterPro"/>
</dbReference>
<evidence type="ECO:0000259" key="9">
    <source>
        <dbReference type="PROSITE" id="PS50110"/>
    </source>
</evidence>
<keyword evidence="4 8" id="KW-0238">DNA-binding</keyword>
<dbReference type="InterPro" id="IPR011006">
    <property type="entry name" value="CheY-like_superfamily"/>
</dbReference>
<dbReference type="GO" id="GO:0032993">
    <property type="term" value="C:protein-DNA complex"/>
    <property type="evidence" value="ECO:0007669"/>
    <property type="project" value="TreeGrafter"/>
</dbReference>
<dbReference type="SMART" id="SM00862">
    <property type="entry name" value="Trans_reg_C"/>
    <property type="match status" value="1"/>
</dbReference>
<evidence type="ECO:0000256" key="7">
    <source>
        <dbReference type="PROSITE-ProRule" id="PRU00169"/>
    </source>
</evidence>
<dbReference type="STRING" id="1074467.JP39_03795"/>
<dbReference type="InterPro" id="IPR036388">
    <property type="entry name" value="WH-like_DNA-bd_sf"/>
</dbReference>
<proteinExistence type="predicted"/>
<dbReference type="GO" id="GO:0005829">
    <property type="term" value="C:cytosol"/>
    <property type="evidence" value="ECO:0007669"/>
    <property type="project" value="TreeGrafter"/>
</dbReference>
<dbReference type="Proteomes" id="UP000061546">
    <property type="component" value="Chromosome"/>
</dbReference>
<keyword evidence="12" id="KW-1185">Reference proteome</keyword>
<evidence type="ECO:0000256" key="2">
    <source>
        <dbReference type="ARBA" id="ARBA00023012"/>
    </source>
</evidence>
<organism evidence="11 12">
    <name type="scientific">Companilactobacillus heilongjiangensis</name>
    <dbReference type="NCBI Taxonomy" id="1074467"/>
    <lineage>
        <taxon>Bacteria</taxon>
        <taxon>Bacillati</taxon>
        <taxon>Bacillota</taxon>
        <taxon>Bacilli</taxon>
        <taxon>Lactobacillales</taxon>
        <taxon>Lactobacillaceae</taxon>
        <taxon>Companilactobacillus</taxon>
    </lineage>
</organism>
<evidence type="ECO:0000256" key="8">
    <source>
        <dbReference type="PROSITE-ProRule" id="PRU01091"/>
    </source>
</evidence>
<accession>A0A0K2LB72</accession>
<feature type="modified residue" description="4-aspartylphosphate" evidence="7">
    <location>
        <position position="52"/>
    </location>
</feature>
<dbReference type="Gene3D" id="6.10.250.690">
    <property type="match status" value="1"/>
</dbReference>
<keyword evidence="2" id="KW-0902">Two-component regulatory system</keyword>
<dbReference type="Gene3D" id="1.10.10.10">
    <property type="entry name" value="Winged helix-like DNA-binding domain superfamily/Winged helix DNA-binding domain"/>
    <property type="match status" value="1"/>
</dbReference>
<dbReference type="PANTHER" id="PTHR48111:SF2">
    <property type="entry name" value="RESPONSE REGULATOR SAER"/>
    <property type="match status" value="1"/>
</dbReference>
<dbReference type="Pfam" id="PF00486">
    <property type="entry name" value="Trans_reg_C"/>
    <property type="match status" value="1"/>
</dbReference>
<evidence type="ECO:0000256" key="5">
    <source>
        <dbReference type="ARBA" id="ARBA00023159"/>
    </source>
</evidence>
<dbReference type="PANTHER" id="PTHR48111">
    <property type="entry name" value="REGULATOR OF RPOS"/>
    <property type="match status" value="1"/>
</dbReference>
<reference evidence="11 12" key="1">
    <citation type="submission" date="2015-08" db="EMBL/GenBank/DDBJ databases">
        <title>Genomic sequence of Lactobacillus heilongjiangensis DSM 28069, isolated from Chinese traditional pickle.</title>
        <authorList>
            <person name="Jiang X."/>
            <person name="Zheng B."/>
            <person name="Cheng H."/>
        </authorList>
    </citation>
    <scope>NUCLEOTIDE SEQUENCE [LARGE SCALE GENOMIC DNA]</scope>
    <source>
        <strain evidence="11 12">DSM 28069</strain>
    </source>
</reference>
<dbReference type="InterPro" id="IPR039420">
    <property type="entry name" value="WalR-like"/>
</dbReference>
<sequence>MANILVIEDDMAVHSLIKETLELHDFSVFDAYSGTEGLLIFKQNQIDLILLDLMLPGMSGEELIREIRSHSTVPVIAVSAKVDQDTKLDLLTHGADDYITKPFDLKELLARVEIQLRHSVATTPLQDNRIHYQTVDLDTDTREVTVSGRDIHLTSHEFSILELLLRNPKKVFSRSNLYESVWHEPYLDNDKTVSVHVSNLRSKLNQFGAHYIETVWGIGFKLEGESNVDGDI</sequence>
<dbReference type="FunFam" id="1.10.10.10:FF:000018">
    <property type="entry name" value="DNA-binding response regulator ResD"/>
    <property type="match status" value="1"/>
</dbReference>
<protein>
    <submittedName>
        <fullName evidence="11">XRE family transcriptional regulator</fullName>
    </submittedName>
</protein>
<dbReference type="PROSITE" id="PS50110">
    <property type="entry name" value="RESPONSE_REGULATORY"/>
    <property type="match status" value="1"/>
</dbReference>
<evidence type="ECO:0000313" key="12">
    <source>
        <dbReference type="Proteomes" id="UP000061546"/>
    </source>
</evidence>
<dbReference type="InterPro" id="IPR001789">
    <property type="entry name" value="Sig_transdc_resp-reg_receiver"/>
</dbReference>
<dbReference type="RefSeq" id="WP_041499231.1">
    <property type="nucleotide sequence ID" value="NZ_BJDV01000008.1"/>
</dbReference>
<dbReference type="PROSITE" id="PS51755">
    <property type="entry name" value="OMPR_PHOB"/>
    <property type="match status" value="1"/>
</dbReference>
<feature type="domain" description="Response regulatory" evidence="9">
    <location>
        <begin position="3"/>
        <end position="116"/>
    </location>
</feature>
<dbReference type="OrthoDB" id="1655504at2"/>
<keyword evidence="3" id="KW-0805">Transcription regulation</keyword>
<evidence type="ECO:0000256" key="1">
    <source>
        <dbReference type="ARBA" id="ARBA00022553"/>
    </source>
</evidence>
<evidence type="ECO:0000256" key="3">
    <source>
        <dbReference type="ARBA" id="ARBA00023015"/>
    </source>
</evidence>
<evidence type="ECO:0000256" key="4">
    <source>
        <dbReference type="ARBA" id="ARBA00023125"/>
    </source>
</evidence>